<keyword evidence="18" id="KW-1185">Reference proteome</keyword>
<dbReference type="GO" id="GO:0000723">
    <property type="term" value="P:telomere maintenance"/>
    <property type="evidence" value="ECO:0007669"/>
    <property type="project" value="EnsemblFungi"/>
</dbReference>
<dbReference type="Proteomes" id="UP000094236">
    <property type="component" value="Unassembled WGS sequence"/>
</dbReference>
<evidence type="ECO:0000256" key="5">
    <source>
        <dbReference type="ARBA" id="ARBA00022490"/>
    </source>
</evidence>
<evidence type="ECO:0000256" key="9">
    <source>
        <dbReference type="ARBA" id="ARBA00022741"/>
    </source>
</evidence>
<evidence type="ECO:0000256" key="11">
    <source>
        <dbReference type="ARBA" id="ARBA00029774"/>
    </source>
</evidence>
<dbReference type="FunFam" id="3.90.870.10:FF:000008">
    <property type="entry name" value="Threonylcarbamoyl-AMP synthase"/>
    <property type="match status" value="1"/>
</dbReference>
<evidence type="ECO:0000256" key="13">
    <source>
        <dbReference type="ARBA" id="ARBA00056339"/>
    </source>
</evidence>
<feature type="domain" description="YrdC-like" evidence="16">
    <location>
        <begin position="49"/>
        <end position="242"/>
    </location>
</feature>
<feature type="binding site" evidence="15">
    <location>
        <position position="104"/>
    </location>
    <ligand>
        <name>L-threonine</name>
        <dbReference type="ChEBI" id="CHEBI:57926"/>
    </ligand>
</feature>
<dbReference type="GO" id="GO:0006450">
    <property type="term" value="P:regulation of translational fidelity"/>
    <property type="evidence" value="ECO:0007669"/>
    <property type="project" value="EnsemblFungi"/>
</dbReference>
<feature type="binding site" evidence="15">
    <location>
        <position position="184"/>
    </location>
    <ligand>
        <name>L-threonine</name>
        <dbReference type="ChEBI" id="CHEBI:57926"/>
    </ligand>
</feature>
<dbReference type="GO" id="GO:0003725">
    <property type="term" value="F:double-stranded RNA binding"/>
    <property type="evidence" value="ECO:0007669"/>
    <property type="project" value="UniProtKB-UniRule"/>
</dbReference>
<feature type="binding site" evidence="15">
    <location>
        <position position="99"/>
    </location>
    <ligand>
        <name>ATP</name>
        <dbReference type="ChEBI" id="CHEBI:30616"/>
    </ligand>
</feature>
<organism evidence="17 18">
    <name type="scientific">Pachysolen tannophilus NRRL Y-2460</name>
    <dbReference type="NCBI Taxonomy" id="669874"/>
    <lineage>
        <taxon>Eukaryota</taxon>
        <taxon>Fungi</taxon>
        <taxon>Dikarya</taxon>
        <taxon>Ascomycota</taxon>
        <taxon>Saccharomycotina</taxon>
        <taxon>Pichiomycetes</taxon>
        <taxon>Pachysolenaceae</taxon>
        <taxon>Pachysolen</taxon>
    </lineage>
</organism>
<comment type="catalytic activity">
    <reaction evidence="12 14">
        <text>L-threonine + hydrogencarbonate + ATP = L-threonylcarbamoyladenylate + diphosphate + H2O</text>
        <dbReference type="Rhea" id="RHEA:36407"/>
        <dbReference type="ChEBI" id="CHEBI:15377"/>
        <dbReference type="ChEBI" id="CHEBI:17544"/>
        <dbReference type="ChEBI" id="CHEBI:30616"/>
        <dbReference type="ChEBI" id="CHEBI:33019"/>
        <dbReference type="ChEBI" id="CHEBI:57926"/>
        <dbReference type="ChEBI" id="CHEBI:73682"/>
        <dbReference type="EC" id="2.7.7.87"/>
    </reaction>
</comment>
<evidence type="ECO:0000256" key="3">
    <source>
        <dbReference type="ARBA" id="ARBA00012584"/>
    </source>
</evidence>
<feature type="binding site" evidence="15">
    <location>
        <position position="194"/>
    </location>
    <ligand>
        <name>ATP</name>
        <dbReference type="ChEBI" id="CHEBI:30616"/>
    </ligand>
</feature>
<dbReference type="EC" id="2.7.7.87" evidence="3 14"/>
<dbReference type="InterPro" id="IPR050156">
    <property type="entry name" value="TC-AMP_synthase_SUA5"/>
</dbReference>
<dbReference type="InterPro" id="IPR017945">
    <property type="entry name" value="DHBP_synth_RibB-like_a/b_dom"/>
</dbReference>
<feature type="binding site" evidence="15">
    <location>
        <position position="164"/>
    </location>
    <ligand>
        <name>L-threonine</name>
        <dbReference type="ChEBI" id="CHEBI:57926"/>
    </ligand>
</feature>
<dbReference type="NCBIfam" id="TIGR00057">
    <property type="entry name" value="L-threonylcarbamoyladenylate synthase"/>
    <property type="match status" value="1"/>
</dbReference>
<feature type="binding site" evidence="15">
    <location>
        <position position="95"/>
    </location>
    <ligand>
        <name>ATP</name>
        <dbReference type="ChEBI" id="CHEBI:30616"/>
    </ligand>
</feature>
<dbReference type="AlphaFoldDB" id="A0A1E4TXI2"/>
<sequence length="399" mass="43515">MSSAAASAFPSSNSYLNSSFNTKVLQVNKESIFFKPGQDLPEITDKETLENLKEAAKILQDTNEVVGFPTETVYGLGGSSLNDESVKSIYKAKNRPADNPLITHISSINQLKRKILGDNEVIPDIYKPLIEKFWPGPLSILLPVAENCPISKLTTANQPTFAVRMPSHPIARALIAISDTPIAAPSANASTRPSPTTAQHVYHDLHGKIPIILDGGPCTVGVESTVIDGLCDPPMLLRPGGVSLEEIKKYGGLKWQNIVIATKTAGKSEPVRTPGMKYKHYSPTAKVVLFEKCGDGIKEIENYIKNNNLQNSKIAILKSFKFKNFSNKENIIVKNLGSTPAQVSTNLFKLLREVDEQDKVDYIFVEAIPVNDEGLAVMNRLSKAASETIVGNHTEDSFA</sequence>
<dbReference type="GO" id="GO:0043047">
    <property type="term" value="F:single-stranded telomeric DNA binding"/>
    <property type="evidence" value="ECO:0007669"/>
    <property type="project" value="EnsemblFungi"/>
</dbReference>
<keyword evidence="6 14" id="KW-0808">Transferase</keyword>
<feature type="binding site" evidence="15">
    <location>
        <position position="224"/>
    </location>
    <ligand>
        <name>L-threonine</name>
        <dbReference type="ChEBI" id="CHEBI:57926"/>
    </ligand>
</feature>
<dbReference type="GO" id="GO:0005739">
    <property type="term" value="C:mitochondrion"/>
    <property type="evidence" value="ECO:0007669"/>
    <property type="project" value="EnsemblFungi"/>
</dbReference>
<dbReference type="Gene3D" id="3.90.870.10">
    <property type="entry name" value="DHBP synthase"/>
    <property type="match status" value="1"/>
</dbReference>
<dbReference type="GO" id="GO:0002949">
    <property type="term" value="P:tRNA threonylcarbamoyladenosine modification"/>
    <property type="evidence" value="ECO:0007669"/>
    <property type="project" value="EnsemblFungi"/>
</dbReference>
<reference evidence="18" key="1">
    <citation type="submission" date="2016-05" db="EMBL/GenBank/DDBJ databases">
        <title>Comparative genomics of biotechnologically important yeasts.</title>
        <authorList>
            <consortium name="DOE Joint Genome Institute"/>
            <person name="Riley R."/>
            <person name="Haridas S."/>
            <person name="Wolfe K.H."/>
            <person name="Lopes M.R."/>
            <person name="Hittinger C.T."/>
            <person name="Goker M."/>
            <person name="Salamov A."/>
            <person name="Wisecaver J."/>
            <person name="Long T.M."/>
            <person name="Aerts A.L."/>
            <person name="Barry K."/>
            <person name="Choi C."/>
            <person name="Clum A."/>
            <person name="Coughlan A.Y."/>
            <person name="Deshpande S."/>
            <person name="Douglass A.P."/>
            <person name="Hanson S.J."/>
            <person name="Klenk H.-P."/>
            <person name="Labutti K."/>
            <person name="Lapidus A."/>
            <person name="Lindquist E."/>
            <person name="Lipzen A."/>
            <person name="Meier-Kolthoff J.P."/>
            <person name="Ohm R.A."/>
            <person name="Otillar R.P."/>
            <person name="Pangilinan J."/>
            <person name="Peng Y."/>
            <person name="Rokas A."/>
            <person name="Rosa C.A."/>
            <person name="Scheuner C."/>
            <person name="Sibirny A.A."/>
            <person name="Slot J.C."/>
            <person name="Stielow J.B."/>
            <person name="Sun H."/>
            <person name="Kurtzman C.P."/>
            <person name="Blackwell M."/>
            <person name="Grigoriev I.V."/>
            <person name="Jeffries T.W."/>
        </authorList>
    </citation>
    <scope>NUCLEOTIDE SEQUENCE [LARGE SCALE GENOMIC DNA]</scope>
    <source>
        <strain evidence="18">NRRL Y-2460</strain>
    </source>
</reference>
<dbReference type="GO" id="GO:0061710">
    <property type="term" value="F:L-threonylcarbamoyladenylate synthase"/>
    <property type="evidence" value="ECO:0007669"/>
    <property type="project" value="UniProtKB-EC"/>
</dbReference>
<evidence type="ECO:0000256" key="10">
    <source>
        <dbReference type="ARBA" id="ARBA00022840"/>
    </source>
</evidence>
<keyword evidence="10 14" id="KW-0067">ATP-binding</keyword>
<evidence type="ECO:0000313" key="18">
    <source>
        <dbReference type="Proteomes" id="UP000094236"/>
    </source>
</evidence>
<feature type="binding site" evidence="15">
    <location>
        <position position="72"/>
    </location>
    <ligand>
        <name>L-threonine</name>
        <dbReference type="ChEBI" id="CHEBI:57926"/>
    </ligand>
</feature>
<dbReference type="GO" id="GO:0000049">
    <property type="term" value="F:tRNA binding"/>
    <property type="evidence" value="ECO:0007669"/>
    <property type="project" value="TreeGrafter"/>
</dbReference>
<dbReference type="Pfam" id="PF01300">
    <property type="entry name" value="Sua5_yciO_yrdC"/>
    <property type="match status" value="1"/>
</dbReference>
<dbReference type="InterPro" id="IPR038385">
    <property type="entry name" value="Sua5/YwlC_C"/>
</dbReference>
<gene>
    <name evidence="17" type="ORF">PACTADRAFT_40434</name>
</gene>
<dbReference type="PANTHER" id="PTHR17490">
    <property type="entry name" value="SUA5"/>
    <property type="match status" value="1"/>
</dbReference>
<evidence type="ECO:0000256" key="4">
    <source>
        <dbReference type="ARBA" id="ARBA00015492"/>
    </source>
</evidence>
<dbReference type="SUPFAM" id="SSF55821">
    <property type="entry name" value="YrdC/RibB"/>
    <property type="match status" value="1"/>
</dbReference>
<protein>
    <recommendedName>
        <fullName evidence="4 14">Threonylcarbamoyl-AMP synthase</fullName>
        <shortName evidence="14">TC-AMP synthase</shortName>
        <ecNumber evidence="3 14">2.7.7.87</ecNumber>
    </recommendedName>
    <alternativeName>
        <fullName evidence="11 14">L-threonylcarbamoyladenylate synthase</fullName>
    </alternativeName>
</protein>
<feature type="binding site" evidence="15">
    <location>
        <position position="160"/>
    </location>
    <ligand>
        <name>ATP</name>
        <dbReference type="ChEBI" id="CHEBI:30616"/>
    </ligand>
</feature>
<keyword evidence="8 14" id="KW-0548">Nucleotidyltransferase</keyword>
<evidence type="ECO:0000256" key="14">
    <source>
        <dbReference type="PIRNR" id="PIRNR004930"/>
    </source>
</evidence>
<evidence type="ECO:0000313" key="17">
    <source>
        <dbReference type="EMBL" id="ODV96460.1"/>
    </source>
</evidence>
<dbReference type="OrthoDB" id="412787at2759"/>
<evidence type="ECO:0000256" key="8">
    <source>
        <dbReference type="ARBA" id="ARBA00022695"/>
    </source>
</evidence>
<proteinExistence type="inferred from homology"/>
<dbReference type="InterPro" id="IPR005145">
    <property type="entry name" value="Sua5_C"/>
</dbReference>
<dbReference type="PANTHER" id="PTHR17490:SF16">
    <property type="entry name" value="THREONYLCARBAMOYL-AMP SYNTHASE"/>
    <property type="match status" value="1"/>
</dbReference>
<evidence type="ECO:0000256" key="7">
    <source>
        <dbReference type="ARBA" id="ARBA00022694"/>
    </source>
</evidence>
<dbReference type="EMBL" id="KV454013">
    <property type="protein sequence ID" value="ODV96460.1"/>
    <property type="molecule type" value="Genomic_DNA"/>
</dbReference>
<evidence type="ECO:0000256" key="6">
    <source>
        <dbReference type="ARBA" id="ARBA00022679"/>
    </source>
</evidence>
<keyword evidence="9 14" id="KW-0547">Nucleotide-binding</keyword>
<evidence type="ECO:0000256" key="12">
    <source>
        <dbReference type="ARBA" id="ARBA00048366"/>
    </source>
</evidence>
<dbReference type="InterPro" id="IPR006070">
    <property type="entry name" value="Sua5-like_dom"/>
</dbReference>
<keyword evidence="5 14" id="KW-0963">Cytoplasm</keyword>
<evidence type="ECO:0000256" key="15">
    <source>
        <dbReference type="PIRSR" id="PIRSR004930-1"/>
    </source>
</evidence>
<feature type="binding site" evidence="15">
    <location>
        <position position="281"/>
    </location>
    <ligand>
        <name>ATP</name>
        <dbReference type="ChEBI" id="CHEBI:30616"/>
    </ligand>
</feature>
<keyword evidence="7 14" id="KW-0819">tRNA processing</keyword>
<evidence type="ECO:0000256" key="2">
    <source>
        <dbReference type="ARBA" id="ARBA00007663"/>
    </source>
</evidence>
<feature type="binding site" evidence="15">
    <location>
        <position position="186"/>
    </location>
    <ligand>
        <name>ATP</name>
        <dbReference type="ChEBI" id="CHEBI:30616"/>
    </ligand>
</feature>
<feature type="binding site" evidence="15">
    <location>
        <position position="238"/>
    </location>
    <ligand>
        <name>ATP</name>
        <dbReference type="ChEBI" id="CHEBI:30616"/>
    </ligand>
</feature>
<dbReference type="GO" id="GO:0005524">
    <property type="term" value="F:ATP binding"/>
    <property type="evidence" value="ECO:0007669"/>
    <property type="project" value="UniProtKB-UniRule"/>
</dbReference>
<dbReference type="Pfam" id="PF03481">
    <property type="entry name" value="Sua5_C"/>
    <property type="match status" value="1"/>
</dbReference>
<dbReference type="InterPro" id="IPR010923">
    <property type="entry name" value="T(6)A37_SUA5"/>
</dbReference>
<evidence type="ECO:0000256" key="1">
    <source>
        <dbReference type="ARBA" id="ARBA00004496"/>
    </source>
</evidence>
<dbReference type="Gene3D" id="3.40.50.11030">
    <property type="entry name" value="Threonylcarbamoyl-AMP synthase, C-terminal domain"/>
    <property type="match status" value="1"/>
</dbReference>
<evidence type="ECO:0000259" key="16">
    <source>
        <dbReference type="PROSITE" id="PS51163"/>
    </source>
</evidence>
<comment type="subcellular location">
    <subcellularLocation>
        <location evidence="1 14">Cytoplasm</location>
    </subcellularLocation>
</comment>
<dbReference type="PIRSF" id="PIRSF004930">
    <property type="entry name" value="Tln_factor_SUA5"/>
    <property type="match status" value="1"/>
</dbReference>
<dbReference type="PROSITE" id="PS51163">
    <property type="entry name" value="YRDC"/>
    <property type="match status" value="1"/>
</dbReference>
<name>A0A1E4TXI2_PACTA</name>
<comment type="similarity">
    <text evidence="2 14">Belongs to the SUA5 family.</text>
</comment>
<dbReference type="STRING" id="669874.A0A1E4TXI2"/>
<accession>A0A1E4TXI2</accession>
<comment type="function">
    <text evidence="13">Required for the formation of a threonylcarbamoyl group on adenosine at position 37 (t(6)A37) in tRNAs that read codons beginning with adenine. Likely catalyzes the conversion of L-threonine, HCO(3)(-)/CO(2) and ATP to give threonylcarbamoyl-AMP (TC-AMP) as the acyladenylate intermediate, with the release of diphosphate. Required for normal translation, by ensuring translation fidelity at the level of codon recognition, appropriate translation initiation selection and maintenance of reading frame. Also involved in telomere replication. Binds to single-stranded telomeric (ssTG) DNA and positively regulates telomere length.</text>
</comment>